<evidence type="ECO:0000256" key="3">
    <source>
        <dbReference type="ARBA" id="ARBA00022448"/>
    </source>
</evidence>
<dbReference type="Proteomes" id="UP000298596">
    <property type="component" value="Plasmid p3"/>
</dbReference>
<dbReference type="GO" id="GO:0098797">
    <property type="term" value="C:plasma membrane protein complex"/>
    <property type="evidence" value="ECO:0007669"/>
    <property type="project" value="TreeGrafter"/>
</dbReference>
<evidence type="ECO:0000259" key="11">
    <source>
        <dbReference type="PROSITE" id="PS52015"/>
    </source>
</evidence>
<dbReference type="SUPFAM" id="SSF74653">
    <property type="entry name" value="TolA/TonB C-terminal domain"/>
    <property type="match status" value="1"/>
</dbReference>
<feature type="compositionally biased region" description="Low complexity" evidence="10">
    <location>
        <begin position="181"/>
        <end position="196"/>
    </location>
</feature>
<keyword evidence="6" id="KW-0812">Transmembrane</keyword>
<dbReference type="GO" id="GO:0055085">
    <property type="term" value="P:transmembrane transport"/>
    <property type="evidence" value="ECO:0007669"/>
    <property type="project" value="InterPro"/>
</dbReference>
<name>A0A4D8QLY5_AZOBR</name>
<evidence type="ECO:0000256" key="5">
    <source>
        <dbReference type="ARBA" id="ARBA00022519"/>
    </source>
</evidence>
<evidence type="ECO:0000313" key="12">
    <source>
        <dbReference type="EMBL" id="QCO06472.1"/>
    </source>
</evidence>
<evidence type="ECO:0000256" key="10">
    <source>
        <dbReference type="SAM" id="MobiDB-lite"/>
    </source>
</evidence>
<protein>
    <submittedName>
        <fullName evidence="12">Energy transducer TonB</fullName>
    </submittedName>
</protein>
<evidence type="ECO:0000256" key="4">
    <source>
        <dbReference type="ARBA" id="ARBA00022475"/>
    </source>
</evidence>
<sequence>MDGMRADGTVIGGVGHPSGAREGRGPWVPLAFALSTLAHAALLGLLIAASETPPMAVPEAISVDLVPGSGAEAAEQPGDVPEGRGDLHAEPPPVVQTAEPAPETVEAVVLPDSSPVDIPAADIPAADVPMSEDAAQPTTTPPVPARKPAVKPAMTATRNPSPATSEKAVLPRAESAGNRDGAAATEPAGEAAAGNRANGSALADAGAGGGGADAMRVYLEEVRRRLQARLAVPAEARRLRLGGTVLVRFTVQRDGSVPGESVAVLSGPGVAVLERAALETVARTAPFPPPPKPATVEVPVLFAVSVR</sequence>
<dbReference type="Gene3D" id="3.30.1150.10">
    <property type="match status" value="1"/>
</dbReference>
<geneLocation type="plasmid" evidence="12">
    <name>p3</name>
</geneLocation>
<dbReference type="GO" id="GO:0031992">
    <property type="term" value="F:energy transducer activity"/>
    <property type="evidence" value="ECO:0007669"/>
    <property type="project" value="TreeGrafter"/>
</dbReference>
<dbReference type="PROSITE" id="PS52015">
    <property type="entry name" value="TONB_CTD"/>
    <property type="match status" value="1"/>
</dbReference>
<reference evidence="12 13" key="1">
    <citation type="submission" date="2018-09" db="EMBL/GenBank/DDBJ databases">
        <title>Whole genome based analysis of evolution and adaptive divergence in Indian and Brazilian strains of Azospirillum brasilense.</title>
        <authorList>
            <person name="Singh C."/>
            <person name="Tripathi A.K."/>
        </authorList>
    </citation>
    <scope>NUCLEOTIDE SEQUENCE [LARGE SCALE GENOMIC DNA]</scope>
    <source>
        <strain evidence="12 13">MTCC4036</strain>
        <plasmid evidence="12 13">p3</plasmid>
    </source>
</reference>
<feature type="region of interest" description="Disordered" evidence="10">
    <location>
        <begin position="69"/>
        <end position="98"/>
    </location>
</feature>
<evidence type="ECO:0000256" key="7">
    <source>
        <dbReference type="ARBA" id="ARBA00022927"/>
    </source>
</evidence>
<keyword evidence="4" id="KW-1003">Cell membrane</keyword>
<keyword evidence="3" id="KW-0813">Transport</keyword>
<evidence type="ECO:0000256" key="2">
    <source>
        <dbReference type="ARBA" id="ARBA00006555"/>
    </source>
</evidence>
<dbReference type="EMBL" id="CP032333">
    <property type="protein sequence ID" value="QCO06472.1"/>
    <property type="molecule type" value="Genomic_DNA"/>
</dbReference>
<keyword evidence="9" id="KW-0472">Membrane</keyword>
<dbReference type="PANTHER" id="PTHR33446">
    <property type="entry name" value="PROTEIN TONB-RELATED"/>
    <property type="match status" value="1"/>
</dbReference>
<dbReference type="AlphaFoldDB" id="A0A4D8QLY5"/>
<evidence type="ECO:0000313" key="13">
    <source>
        <dbReference type="Proteomes" id="UP000298596"/>
    </source>
</evidence>
<keyword evidence="12" id="KW-0614">Plasmid</keyword>
<comment type="subcellular location">
    <subcellularLocation>
        <location evidence="1">Cell inner membrane</location>
        <topology evidence="1">Single-pass membrane protein</topology>
        <orientation evidence="1">Periplasmic side</orientation>
    </subcellularLocation>
</comment>
<feature type="region of interest" description="Disordered" evidence="10">
    <location>
        <begin position="131"/>
        <end position="196"/>
    </location>
</feature>
<keyword evidence="8" id="KW-1133">Transmembrane helix</keyword>
<evidence type="ECO:0000256" key="9">
    <source>
        <dbReference type="ARBA" id="ARBA00023136"/>
    </source>
</evidence>
<keyword evidence="5" id="KW-0997">Cell inner membrane</keyword>
<keyword evidence="7" id="KW-0653">Protein transport</keyword>
<gene>
    <name evidence="12" type="ORF">D3867_31740</name>
</gene>
<evidence type="ECO:0000256" key="6">
    <source>
        <dbReference type="ARBA" id="ARBA00022692"/>
    </source>
</evidence>
<accession>A0A4D8QLY5</accession>
<dbReference type="Pfam" id="PF03544">
    <property type="entry name" value="TonB_C"/>
    <property type="match status" value="1"/>
</dbReference>
<evidence type="ECO:0000256" key="1">
    <source>
        <dbReference type="ARBA" id="ARBA00004383"/>
    </source>
</evidence>
<dbReference type="GO" id="GO:0015031">
    <property type="term" value="P:protein transport"/>
    <property type="evidence" value="ECO:0007669"/>
    <property type="project" value="UniProtKB-KW"/>
</dbReference>
<feature type="domain" description="TonB C-terminal" evidence="11">
    <location>
        <begin position="217"/>
        <end position="307"/>
    </location>
</feature>
<organism evidence="12 13">
    <name type="scientific">Azospirillum brasilense</name>
    <dbReference type="NCBI Taxonomy" id="192"/>
    <lineage>
        <taxon>Bacteria</taxon>
        <taxon>Pseudomonadati</taxon>
        <taxon>Pseudomonadota</taxon>
        <taxon>Alphaproteobacteria</taxon>
        <taxon>Rhodospirillales</taxon>
        <taxon>Azospirillaceae</taxon>
        <taxon>Azospirillum</taxon>
    </lineage>
</organism>
<dbReference type="PANTHER" id="PTHR33446:SF11">
    <property type="entry name" value="TONB3"/>
    <property type="match status" value="1"/>
</dbReference>
<dbReference type="InterPro" id="IPR006260">
    <property type="entry name" value="TonB/TolA_C"/>
</dbReference>
<dbReference type="InterPro" id="IPR051045">
    <property type="entry name" value="TonB-dependent_transducer"/>
</dbReference>
<proteinExistence type="inferred from homology"/>
<comment type="similarity">
    <text evidence="2">Belongs to the TonB family.</text>
</comment>
<dbReference type="NCBIfam" id="TIGR01352">
    <property type="entry name" value="tonB_Cterm"/>
    <property type="match status" value="1"/>
</dbReference>
<dbReference type="InterPro" id="IPR037682">
    <property type="entry name" value="TonB_C"/>
</dbReference>
<evidence type="ECO:0000256" key="8">
    <source>
        <dbReference type="ARBA" id="ARBA00022989"/>
    </source>
</evidence>